<dbReference type="InterPro" id="IPR001509">
    <property type="entry name" value="Epimerase_deHydtase"/>
</dbReference>
<feature type="region of interest" description="Disordered" evidence="1">
    <location>
        <begin position="327"/>
        <end position="351"/>
    </location>
</feature>
<reference evidence="3" key="1">
    <citation type="submission" date="2023-09" db="EMBL/GenBank/DDBJ databases">
        <title>Undibacterium sp. 20NA77.5 isolated from freshwater.</title>
        <authorList>
            <person name="Le V."/>
            <person name="Ko S.-R."/>
            <person name="Ahn C.-Y."/>
            <person name="Oh H.-M."/>
        </authorList>
    </citation>
    <scope>NUCLEOTIDE SEQUENCE</scope>
    <source>
        <strain evidence="3">20NA77.5</strain>
    </source>
</reference>
<organism evidence="3 4">
    <name type="scientific">Undibacterium cyanobacteriorum</name>
    <dbReference type="NCBI Taxonomy" id="3073561"/>
    <lineage>
        <taxon>Bacteria</taxon>
        <taxon>Pseudomonadati</taxon>
        <taxon>Pseudomonadota</taxon>
        <taxon>Betaproteobacteria</taxon>
        <taxon>Burkholderiales</taxon>
        <taxon>Oxalobacteraceae</taxon>
        <taxon>Undibacterium</taxon>
    </lineage>
</organism>
<evidence type="ECO:0000313" key="4">
    <source>
        <dbReference type="Proteomes" id="UP001181355"/>
    </source>
</evidence>
<dbReference type="PANTHER" id="PTHR48079:SF6">
    <property type="entry name" value="NAD(P)-BINDING DOMAIN-CONTAINING PROTEIN-RELATED"/>
    <property type="match status" value="1"/>
</dbReference>
<gene>
    <name evidence="3" type="ORF">RF679_00880</name>
</gene>
<protein>
    <submittedName>
        <fullName evidence="3">NAD-dependent epimerase/dehydratase family protein</fullName>
    </submittedName>
</protein>
<proteinExistence type="predicted"/>
<dbReference type="Proteomes" id="UP001181355">
    <property type="component" value="Chromosome"/>
</dbReference>
<dbReference type="Gene3D" id="3.40.50.720">
    <property type="entry name" value="NAD(P)-binding Rossmann-like Domain"/>
    <property type="match status" value="1"/>
</dbReference>
<evidence type="ECO:0000256" key="1">
    <source>
        <dbReference type="SAM" id="MobiDB-lite"/>
    </source>
</evidence>
<sequence>MMQTIERDTQSLPKSAVPTVLVLGAAGRFGSEACLAFAKAGWQVYAQARKDLPRSLVQAVHFIEADALDVEGIVRQLPSPQSVKIIVHALNPDYARWDSLLPPITEAVIQLAQRCGARVLIPGNVYNFGSELPEMLTESTPFVSNTEKARQRIAMEQRFAEASGQGMTASIIRAGDFIGGRGTWLDMAIAKSLKKSEFTVMGPQHLPHAWAYLPDLARAFVKVAEHDHQLAAYEVFHYPGITASMNELQAAFQQLLGLPLQVKTMPWTLLHVVALFSPLMRAVLPMRYLWQRPHRLSGEKLMRLIGPLPQVSLQQALREYLPQEPSKVNTIQQKKTRDQRARRQNWSELSS</sequence>
<name>A0ABY9RJM3_9BURK</name>
<dbReference type="InterPro" id="IPR051783">
    <property type="entry name" value="NAD(P)-dependent_oxidoreduct"/>
</dbReference>
<dbReference type="Pfam" id="PF01370">
    <property type="entry name" value="Epimerase"/>
    <property type="match status" value="1"/>
</dbReference>
<dbReference type="RefSeq" id="WP_309482341.1">
    <property type="nucleotide sequence ID" value="NZ_CP133720.1"/>
</dbReference>
<dbReference type="PANTHER" id="PTHR48079">
    <property type="entry name" value="PROTEIN YEEZ"/>
    <property type="match status" value="1"/>
</dbReference>
<feature type="domain" description="NAD-dependent epimerase/dehydratase" evidence="2">
    <location>
        <begin position="20"/>
        <end position="234"/>
    </location>
</feature>
<keyword evidence="4" id="KW-1185">Reference proteome</keyword>
<dbReference type="SUPFAM" id="SSF51735">
    <property type="entry name" value="NAD(P)-binding Rossmann-fold domains"/>
    <property type="match status" value="1"/>
</dbReference>
<accession>A0ABY9RJM3</accession>
<dbReference type="InterPro" id="IPR036291">
    <property type="entry name" value="NAD(P)-bd_dom_sf"/>
</dbReference>
<evidence type="ECO:0000259" key="2">
    <source>
        <dbReference type="Pfam" id="PF01370"/>
    </source>
</evidence>
<evidence type="ECO:0000313" key="3">
    <source>
        <dbReference type="EMBL" id="WMW80850.1"/>
    </source>
</evidence>
<dbReference type="EMBL" id="CP133720">
    <property type="protein sequence ID" value="WMW80850.1"/>
    <property type="molecule type" value="Genomic_DNA"/>
</dbReference>